<dbReference type="EnsemblMetazoa" id="XM_030981853">
    <property type="protein sequence ID" value="XP_030837713"/>
    <property type="gene ID" value="LOC105444017"/>
</dbReference>
<evidence type="ECO:0000256" key="7">
    <source>
        <dbReference type="ARBA" id="ARBA00033464"/>
    </source>
</evidence>
<dbReference type="PANTHER" id="PTHR13383:SF11">
    <property type="entry name" value="RIBONUCLEASE H2 SUBUNIT B"/>
    <property type="match status" value="1"/>
</dbReference>
<evidence type="ECO:0000313" key="12">
    <source>
        <dbReference type="Proteomes" id="UP000007110"/>
    </source>
</evidence>
<dbReference type="InParanoid" id="A0A7M7NK77"/>
<evidence type="ECO:0000313" key="11">
    <source>
        <dbReference type="EnsemblMetazoa" id="XP_030837713"/>
    </source>
</evidence>
<feature type="domain" description="Rnh202 triple barrel" evidence="10">
    <location>
        <begin position="27"/>
        <end position="97"/>
    </location>
</feature>
<proteinExistence type="inferred from homology"/>
<accession>A0A7M7NK77</accession>
<dbReference type="AlphaFoldDB" id="A0A7M7NK77"/>
<dbReference type="Proteomes" id="UP000007110">
    <property type="component" value="Unassembled WGS sequence"/>
</dbReference>
<dbReference type="GO" id="GO:0032299">
    <property type="term" value="C:ribonuclease H2 complex"/>
    <property type="evidence" value="ECO:0000318"/>
    <property type="project" value="GO_Central"/>
</dbReference>
<dbReference type="Gene3D" id="1.10.20.120">
    <property type="match status" value="1"/>
</dbReference>
<dbReference type="InterPro" id="IPR019024">
    <property type="entry name" value="RNase_H2_suB_wHTH"/>
</dbReference>
<keyword evidence="12" id="KW-1185">Reference proteome</keyword>
<evidence type="ECO:0000256" key="8">
    <source>
        <dbReference type="SAM" id="MobiDB-lite"/>
    </source>
</evidence>
<dbReference type="PANTHER" id="PTHR13383">
    <property type="entry name" value="RIBONUCLEASE H2 SUBUNIT B"/>
    <property type="match status" value="1"/>
</dbReference>
<dbReference type="OrthoDB" id="29098at2759"/>
<dbReference type="KEGG" id="spu:105444017"/>
<dbReference type="RefSeq" id="XP_030837713.1">
    <property type="nucleotide sequence ID" value="XM_030981853.1"/>
</dbReference>
<evidence type="ECO:0000256" key="1">
    <source>
        <dbReference type="ARBA" id="ARBA00004123"/>
    </source>
</evidence>
<evidence type="ECO:0000256" key="5">
    <source>
        <dbReference type="ARBA" id="ARBA00023242"/>
    </source>
</evidence>
<evidence type="ECO:0000259" key="9">
    <source>
        <dbReference type="Pfam" id="PF09468"/>
    </source>
</evidence>
<protein>
    <recommendedName>
        <fullName evidence="4">Ribonuclease H2 subunit B</fullName>
    </recommendedName>
    <alternativeName>
        <fullName evidence="7">Ribonuclease HI subunit B</fullName>
    </alternativeName>
</protein>
<keyword evidence="5" id="KW-0539">Nucleus</keyword>
<dbReference type="Pfam" id="PF17745">
    <property type="entry name" value="Ydr279_N"/>
    <property type="match status" value="1"/>
</dbReference>
<reference evidence="12" key="1">
    <citation type="submission" date="2015-02" db="EMBL/GenBank/DDBJ databases">
        <title>Genome sequencing for Strongylocentrotus purpuratus.</title>
        <authorList>
            <person name="Murali S."/>
            <person name="Liu Y."/>
            <person name="Vee V."/>
            <person name="English A."/>
            <person name="Wang M."/>
            <person name="Skinner E."/>
            <person name="Han Y."/>
            <person name="Muzny D.M."/>
            <person name="Worley K.C."/>
            <person name="Gibbs R.A."/>
        </authorList>
    </citation>
    <scope>NUCLEOTIDE SEQUENCE</scope>
</reference>
<evidence type="ECO:0000256" key="2">
    <source>
        <dbReference type="ARBA" id="ARBA00009823"/>
    </source>
</evidence>
<feature type="region of interest" description="Disordered" evidence="8">
    <location>
        <begin position="247"/>
        <end position="321"/>
    </location>
</feature>
<feature type="compositionally biased region" description="Basic and acidic residues" evidence="8">
    <location>
        <begin position="260"/>
        <end position="273"/>
    </location>
</feature>
<evidence type="ECO:0000256" key="4">
    <source>
        <dbReference type="ARBA" id="ARBA00019062"/>
    </source>
</evidence>
<comment type="subcellular location">
    <subcellularLocation>
        <location evidence="1">Nucleus</location>
    </subcellularLocation>
</comment>
<name>A0A7M7NK77_STRPU</name>
<dbReference type="GeneID" id="105444017"/>
<dbReference type="Pfam" id="PF09468">
    <property type="entry name" value="RNase_H2-Ydr279"/>
    <property type="match status" value="1"/>
</dbReference>
<comment type="subunit">
    <text evidence="3">The RNase H2 complex is a heterotrimer composed of the catalytic subunit RNASEH2A and the non-catalytic subunits RNASEH2B and RNASEH2C.</text>
</comment>
<dbReference type="OMA" id="AQWVLIA"/>
<evidence type="ECO:0000256" key="3">
    <source>
        <dbReference type="ARBA" id="ARBA00011277"/>
    </source>
</evidence>
<sequence>MAPKTSKKQKRKVSGNHERDQWMVIAPDSTFESIDGCPDPSFVKLRHPKTENGVMFLFSSDGTSVHEVMRFKRDFGSWFINDSVQQDGSLEVITPVDPVFLALPYLIKSSKERNKFMTLDQIILDDDYPQCIRLLHCSGMSGIERVAEVKGSGDVRAYRYDESKTLDWLKDKVEQTAARLGQTDVHVASGAQSTTFVRSSKEQGATEEDYKRYAAGLVSDYLSADLSTKLFEHIGIKEVSEKVSKALENGAEPPLKKARMSSDIKTEPEEDYSKAFTASNDMKKEKNGKLTAGQKALSKVDKKGMKSISSFFSPKPKKMEK</sequence>
<dbReference type="CTD" id="79621"/>
<dbReference type="CDD" id="cd09270">
    <property type="entry name" value="RNase_H2-B"/>
    <property type="match status" value="1"/>
</dbReference>
<dbReference type="Gene3D" id="2.20.25.530">
    <property type="match status" value="1"/>
</dbReference>
<reference evidence="11" key="2">
    <citation type="submission" date="2021-01" db="UniProtKB">
        <authorList>
            <consortium name="EnsemblMetazoa"/>
        </authorList>
    </citation>
    <scope>IDENTIFICATION</scope>
</reference>
<feature type="domain" description="Ribonuclease H2 subunit B wHTH" evidence="9">
    <location>
        <begin position="100"/>
        <end position="230"/>
    </location>
</feature>
<dbReference type="InterPro" id="IPR041195">
    <property type="entry name" value="Rnh202_N"/>
</dbReference>
<comment type="function">
    <text evidence="6">Non catalytic subunit of RNase H2, an endonuclease that specifically degrades the RNA of RNA:DNA hybrids. Participates in DNA replication, possibly by mediating the removal of lagging-strand Okazaki fragment RNA primers during DNA replication. Mediates the excision of single ribonucleotides from DNA:RNA duplexes.</text>
</comment>
<dbReference type="GO" id="GO:0005654">
    <property type="term" value="C:nucleoplasm"/>
    <property type="evidence" value="ECO:0000318"/>
    <property type="project" value="GO_Central"/>
</dbReference>
<dbReference type="FunFam" id="1.10.20.120:FF:000002">
    <property type="entry name" value="Ribonuclease H2 subunit B"/>
    <property type="match status" value="1"/>
</dbReference>
<dbReference type="GO" id="GO:0006401">
    <property type="term" value="P:RNA catabolic process"/>
    <property type="evidence" value="ECO:0000318"/>
    <property type="project" value="GO_Central"/>
</dbReference>
<evidence type="ECO:0000256" key="6">
    <source>
        <dbReference type="ARBA" id="ARBA00024778"/>
    </source>
</evidence>
<evidence type="ECO:0000259" key="10">
    <source>
        <dbReference type="Pfam" id="PF17745"/>
    </source>
</evidence>
<organism evidence="11 12">
    <name type="scientific">Strongylocentrotus purpuratus</name>
    <name type="common">Purple sea urchin</name>
    <dbReference type="NCBI Taxonomy" id="7668"/>
    <lineage>
        <taxon>Eukaryota</taxon>
        <taxon>Metazoa</taxon>
        <taxon>Echinodermata</taxon>
        <taxon>Eleutherozoa</taxon>
        <taxon>Echinozoa</taxon>
        <taxon>Echinoidea</taxon>
        <taxon>Euechinoidea</taxon>
        <taxon>Echinacea</taxon>
        <taxon>Camarodonta</taxon>
        <taxon>Echinidea</taxon>
        <taxon>Strongylocentrotidae</taxon>
        <taxon>Strongylocentrotus</taxon>
    </lineage>
</organism>
<dbReference type="InterPro" id="IPR040456">
    <property type="entry name" value="RNase_H2_suB"/>
</dbReference>
<comment type="similarity">
    <text evidence="2">Belongs to the RNase H2 subunit B family.</text>
</comment>